<dbReference type="Pfam" id="PF05368">
    <property type="entry name" value="NmrA"/>
    <property type="match status" value="1"/>
</dbReference>
<evidence type="ECO:0000313" key="5">
    <source>
        <dbReference type="Proteomes" id="UP001055115"/>
    </source>
</evidence>
<dbReference type="Gene3D" id="3.40.50.720">
    <property type="entry name" value="NAD(P)-binding Rossmann-like Domain"/>
    <property type="match status" value="1"/>
</dbReference>
<dbReference type="PANTHER" id="PTHR42748">
    <property type="entry name" value="NITROGEN METABOLITE REPRESSION PROTEIN NMRA FAMILY MEMBER"/>
    <property type="match status" value="1"/>
</dbReference>
<dbReference type="SUPFAM" id="SSF51735">
    <property type="entry name" value="NAD(P)-binding Rossmann-fold domains"/>
    <property type="match status" value="1"/>
</dbReference>
<proteinExistence type="inferred from homology"/>
<evidence type="ECO:0000259" key="3">
    <source>
        <dbReference type="Pfam" id="PF05368"/>
    </source>
</evidence>
<gene>
    <name evidence="4" type="ORF">ColSpa_06215</name>
</gene>
<dbReference type="InterPro" id="IPR036291">
    <property type="entry name" value="NAD(P)-bd_dom_sf"/>
</dbReference>
<dbReference type="PANTHER" id="PTHR42748:SF26">
    <property type="entry name" value="NMRA-LIKE DOMAIN-CONTAINING PROTEIN"/>
    <property type="match status" value="1"/>
</dbReference>
<protein>
    <submittedName>
        <fullName evidence="4">NmrA-like family domain-containing protein 1</fullName>
    </submittedName>
</protein>
<feature type="domain" description="NmrA-like" evidence="3">
    <location>
        <begin position="3"/>
        <end position="297"/>
    </location>
</feature>
<name>A0AA37LGQ2_9PEZI</name>
<dbReference type="Gene3D" id="3.90.25.10">
    <property type="entry name" value="UDP-galactose 4-epimerase, domain 1"/>
    <property type="match status" value="1"/>
</dbReference>
<dbReference type="GeneID" id="73327017"/>
<dbReference type="AlphaFoldDB" id="A0AA37LGQ2"/>
<dbReference type="CDD" id="cd05251">
    <property type="entry name" value="NmrA_like_SDR_a"/>
    <property type="match status" value="1"/>
</dbReference>
<evidence type="ECO:0000256" key="2">
    <source>
        <dbReference type="ARBA" id="ARBA00022857"/>
    </source>
</evidence>
<reference evidence="4 5" key="1">
    <citation type="submission" date="2022-03" db="EMBL/GenBank/DDBJ databases">
        <title>Genome data of Colletotrichum spp.</title>
        <authorList>
            <person name="Utami Y.D."/>
            <person name="Hiruma K."/>
        </authorList>
    </citation>
    <scope>NUCLEOTIDE SEQUENCE [LARGE SCALE GENOMIC DNA]</scope>
    <source>
        <strain evidence="4 5">MAFF 239500</strain>
    </source>
</reference>
<accession>A0AA37LGQ2</accession>
<organism evidence="4 5">
    <name type="scientific">Colletotrichum spaethianum</name>
    <dbReference type="NCBI Taxonomy" id="700344"/>
    <lineage>
        <taxon>Eukaryota</taxon>
        <taxon>Fungi</taxon>
        <taxon>Dikarya</taxon>
        <taxon>Ascomycota</taxon>
        <taxon>Pezizomycotina</taxon>
        <taxon>Sordariomycetes</taxon>
        <taxon>Hypocreomycetidae</taxon>
        <taxon>Glomerellales</taxon>
        <taxon>Glomerellaceae</taxon>
        <taxon>Colletotrichum</taxon>
        <taxon>Colletotrichum spaethianum species complex</taxon>
    </lineage>
</organism>
<evidence type="ECO:0000256" key="1">
    <source>
        <dbReference type="ARBA" id="ARBA00006328"/>
    </source>
</evidence>
<dbReference type="InterPro" id="IPR008030">
    <property type="entry name" value="NmrA-like"/>
</dbReference>
<dbReference type="EMBL" id="BQXU01000014">
    <property type="protein sequence ID" value="GKT46034.1"/>
    <property type="molecule type" value="Genomic_DNA"/>
</dbReference>
<keyword evidence="5" id="KW-1185">Reference proteome</keyword>
<dbReference type="GO" id="GO:0005634">
    <property type="term" value="C:nucleus"/>
    <property type="evidence" value="ECO:0007669"/>
    <property type="project" value="TreeGrafter"/>
</dbReference>
<comment type="similarity">
    <text evidence="1">Belongs to the NmrA-type oxidoreductase family.</text>
</comment>
<dbReference type="Proteomes" id="UP001055115">
    <property type="component" value="Unassembled WGS sequence"/>
</dbReference>
<sequence length="315" mass="34744">MSKKIITVVGLTGAQGGSVADVFLEEGGWHVRGLTRDPSKPSSQAWAAKGVELVKADVNDVSTLISAFAQSTVIFGVTDFWGAAMDPKCQALAASTGRPFNEIAYDMEVQQAKNIIDAANATLETLVRFVFSTLSATKKWSKGKYTHNFHFDSKWEGVEYLKATYPALDKKTSYLQVGLYMNNWKKGLLMAVPRKQPDGTFVFNLPASGDALIPMVEARHFVKALVEVEPGKNLLGYGSLISWNKFAELWGQFHGVTCRFERVDRKVMEEAIPGVFGEELADMHEYMSEFGYDGSDPSVIHPQDVSVLLLNSIKC</sequence>
<evidence type="ECO:0000313" key="4">
    <source>
        <dbReference type="EMBL" id="GKT46034.1"/>
    </source>
</evidence>
<keyword evidence="2" id="KW-0521">NADP</keyword>
<comment type="caution">
    <text evidence="4">The sequence shown here is derived from an EMBL/GenBank/DDBJ whole genome shotgun (WGS) entry which is preliminary data.</text>
</comment>
<dbReference type="RefSeq" id="XP_049128384.1">
    <property type="nucleotide sequence ID" value="XM_049272427.1"/>
</dbReference>
<dbReference type="InterPro" id="IPR051164">
    <property type="entry name" value="NmrA-like_oxidored"/>
</dbReference>